<feature type="domain" description="U3 small nucleolar RNA-associated protein 20" evidence="3">
    <location>
        <begin position="1676"/>
        <end position="1893"/>
    </location>
</feature>
<feature type="domain" description="U3 small nucleolar RNA-associated protein 20 N-terminal" evidence="2">
    <location>
        <begin position="885"/>
        <end position="1473"/>
    </location>
</feature>
<proteinExistence type="predicted"/>
<feature type="region of interest" description="Disordered" evidence="1">
    <location>
        <begin position="2421"/>
        <end position="2454"/>
    </location>
</feature>
<dbReference type="GO" id="GO:0032040">
    <property type="term" value="C:small-subunit processome"/>
    <property type="evidence" value="ECO:0007669"/>
    <property type="project" value="TreeGrafter"/>
</dbReference>
<dbReference type="InterPro" id="IPR011989">
    <property type="entry name" value="ARM-like"/>
</dbReference>
<dbReference type="OrthoDB" id="360653at2759"/>
<reference evidence="4" key="1">
    <citation type="journal article" date="2020" name="Stud. Mycol.">
        <title>101 Dothideomycetes genomes: a test case for predicting lifestyles and emergence of pathogens.</title>
        <authorList>
            <person name="Haridas S."/>
            <person name="Albert R."/>
            <person name="Binder M."/>
            <person name="Bloem J."/>
            <person name="Labutti K."/>
            <person name="Salamov A."/>
            <person name="Andreopoulos B."/>
            <person name="Baker S."/>
            <person name="Barry K."/>
            <person name="Bills G."/>
            <person name="Bluhm B."/>
            <person name="Cannon C."/>
            <person name="Castanera R."/>
            <person name="Culley D."/>
            <person name="Daum C."/>
            <person name="Ezra D."/>
            <person name="Gonzalez J."/>
            <person name="Henrissat B."/>
            <person name="Kuo A."/>
            <person name="Liang C."/>
            <person name="Lipzen A."/>
            <person name="Lutzoni F."/>
            <person name="Magnuson J."/>
            <person name="Mondo S."/>
            <person name="Nolan M."/>
            <person name="Ohm R."/>
            <person name="Pangilinan J."/>
            <person name="Park H.-J."/>
            <person name="Ramirez L."/>
            <person name="Alfaro M."/>
            <person name="Sun H."/>
            <person name="Tritt A."/>
            <person name="Yoshinaga Y."/>
            <person name="Zwiers L.-H."/>
            <person name="Turgeon B."/>
            <person name="Goodwin S."/>
            <person name="Spatafora J."/>
            <person name="Crous P."/>
            <person name="Grigoriev I."/>
        </authorList>
    </citation>
    <scope>NUCLEOTIDE SEQUENCE</scope>
    <source>
        <strain evidence="4">CBS 133067</strain>
    </source>
</reference>
<dbReference type="InterPro" id="IPR016024">
    <property type="entry name" value="ARM-type_fold"/>
</dbReference>
<dbReference type="PANTHER" id="PTHR17695">
    <property type="entry name" value="SMALL SUBUNIT PROCESSOME COMPONENT 20 HOMOLOG"/>
    <property type="match status" value="1"/>
</dbReference>
<dbReference type="EMBL" id="ML978123">
    <property type="protein sequence ID" value="KAF2102106.1"/>
    <property type="molecule type" value="Genomic_DNA"/>
</dbReference>
<evidence type="ECO:0000313" key="4">
    <source>
        <dbReference type="EMBL" id="KAF2102106.1"/>
    </source>
</evidence>
<dbReference type="InterPro" id="IPR011430">
    <property type="entry name" value="UTP20_N"/>
</dbReference>
<evidence type="ECO:0000259" key="2">
    <source>
        <dbReference type="Pfam" id="PF07539"/>
    </source>
</evidence>
<evidence type="ECO:0000256" key="1">
    <source>
        <dbReference type="SAM" id="MobiDB-lite"/>
    </source>
</evidence>
<accession>A0A9P4IPZ3</accession>
<keyword evidence="5" id="KW-1185">Reference proteome</keyword>
<evidence type="ECO:0000313" key="5">
    <source>
        <dbReference type="Proteomes" id="UP000799772"/>
    </source>
</evidence>
<dbReference type="Gene3D" id="1.25.10.10">
    <property type="entry name" value="Leucine-rich Repeat Variant"/>
    <property type="match status" value="3"/>
</dbReference>
<dbReference type="InterPro" id="IPR052575">
    <property type="entry name" value="SSU_processome_comp_20"/>
</dbReference>
<gene>
    <name evidence="4" type="ORF">NA57DRAFT_34527</name>
</gene>
<organism evidence="4 5">
    <name type="scientific">Rhizodiscina lignyota</name>
    <dbReference type="NCBI Taxonomy" id="1504668"/>
    <lineage>
        <taxon>Eukaryota</taxon>
        <taxon>Fungi</taxon>
        <taxon>Dikarya</taxon>
        <taxon>Ascomycota</taxon>
        <taxon>Pezizomycotina</taxon>
        <taxon>Dothideomycetes</taxon>
        <taxon>Pleosporomycetidae</taxon>
        <taxon>Aulographales</taxon>
        <taxon>Rhizodiscinaceae</taxon>
        <taxon>Rhizodiscina</taxon>
    </lineage>
</organism>
<protein>
    <submittedName>
        <fullName evidence="4">HEAT repeat protein</fullName>
    </submittedName>
</protein>
<comment type="caution">
    <text evidence="4">The sequence shown here is derived from an EMBL/GenBank/DDBJ whole genome shotgun (WGS) entry which is preliminary data.</text>
</comment>
<evidence type="ECO:0000259" key="3">
    <source>
        <dbReference type="Pfam" id="PF20416"/>
    </source>
</evidence>
<feature type="region of interest" description="Disordered" evidence="1">
    <location>
        <begin position="2589"/>
        <end position="2622"/>
    </location>
</feature>
<dbReference type="GO" id="GO:0030686">
    <property type="term" value="C:90S preribosome"/>
    <property type="evidence" value="ECO:0007669"/>
    <property type="project" value="TreeGrafter"/>
</dbReference>
<dbReference type="Pfam" id="PF20416">
    <property type="entry name" value="UTP20"/>
    <property type="match status" value="1"/>
</dbReference>
<dbReference type="Proteomes" id="UP000799772">
    <property type="component" value="Unassembled WGS sequence"/>
</dbReference>
<dbReference type="SUPFAM" id="SSF48371">
    <property type="entry name" value="ARM repeat"/>
    <property type="match status" value="2"/>
</dbReference>
<sequence length="2622" mass="297133">MAVISRGDKAKRAFKVVKNSKATKSTNKHRFESFSHRITKLNIDPVRRTTSTYQELAEQDLSTYTSHFRASLEEWKDKNLSEHFTNFVQDVELLSETLPQLLHHQQRVAEFLLSYIENGTTISLEPLLDLLAQFAHDLGARFETFFERSVRILSTIASTNPDIEVIEWSLNTIVWLFKYLSRLLVPDLRPTYDLLAPLLGKEKQKPFIARFAAEGFSFLLRKAGVAYHKNKEPLNKIVEHILRDLRGSEVSELYQQGIMSLFAESMRGVQKGLHSAALPILQELLRIGVDKRNGSENLAQRAVIHGTVIALIHHCDAESFKPALDVIIDATEVSVDGNETDIEMSVRFLSELAGVRSGSRIANWKPVLDRLKALFDLFERNPSTYEPLSADVLASAAIAFQYCPMDAVLPYVHLLERTNTKPWKSRFISFCMFFADMGSDRFKPMVLPILRRFIVTEWENSPSELAVLLTNLAPLDVFGAKEPKKTLLTTQLENYIQEDFKRLRREAQNVPADLGLLHLCSSEIGIFELLYSPERTQRDLLHVIAEYVHTDFLSGSEGEPFQKFAWGKCFEYLCRSHQSLDEGISAFDVSLSKSSELVGVLPYWQGIEQYLSALSQSDSHQITGLDKLIESAIRCLALPSHKLRLLGLRSLKHALKFQEAAESEILETALTIEESPFDLQSMRLISMHIRRLAASYPGVASHHWLSRAIPTYCFGLLHVHLTQIWGDLCTALKDICETRAGQDVTIQLALRWIEGSEAEWYELHDEQVDQGEDSKRGRFYTDFECSNLERVDELHVKSLEMIGTAKEQLKDRFEKEHRQIPEVTTACRGQALRVLQVMPQLAEKKSRLLVPMFLDWTQRTDNNDGDITGSGEEADTSSTTLSKQRWNRKDQKSMVSLLAAFNNPRVLYQSESVYSALLLLLSNGDSELQKPALQGLLAWKNPAIERYKEQLFNLLDDDRFREQLSVFLDVGNEDSSIQEDHREELMPVLLRLLYGRMIARGGAATKGGGLESRRKAVFSALTRFGDENLGKFLSIALGPLDDLKLISDGKVDEQELEKEPMTLRKQQGLLNMLKDMLSTLGTTFRPLVDRLIEPILFSLFSATAAMDSSEANSLARSVRQLCLQCLVAIFEKFPDLDWVVYMPAIFEKVVNPRLSNLPMETAHSISGMLKLFGAWATSPETAHLLFKYNDDVLPQIAKCLMVESAKDHVKSFVLQLVTRLTTISSDSPAIGGALERHGEGLLKAVEAVLRGHAPKDVLDLAVATVQALAPFIPRDQCMGLIEVFTFLLQQPPKRVPPKTKSEILRALTPIFASLDPHEDSSADGLEAIHLNFESIYSALGPLFAYFEDQDSRIRLSHLFELLVRSTKSLQEIATVSQGLNAFSESRLDEPDFERRQEAFETIRLNSEAWDLNQWTPIVHNLLFFIKDDEDMIRANASLCLRRFVEASAAAPQDFLSFIEATLLPAIHKGLQKSSSELVRNEYLAALAHTVKCHQELESIQDMRVLLVGDDDEASFFNNILHIQQHRRLRALRRLAKEAQTGALSSGNISRIFIPLIEHFVFDTREDGDANAHNMIKEAIETIGVLSEWLEWPQYRALIKRYSSYIESKAELEKTMMKLLGVLVDALCRAAEDRESTGNDDNNVPSKLSKTAPKAEKLSDELSQSILPQLSGYLHHKDETTVARRVPVAITIAKILRLLPEAEFSMRLSPMLTDLSNILRSRSQESRDLTRRTLADITTLIGPAYFGFVLKELRRSLQRGYQLHVLSFTVHSILVSTSSNFKLGDLDYCLNDIITIIMDDIFGVTGQEKDAEEYISKMKEVKSSKSYDSMELIAQITTIPHLIDLVRPIQMLLFEKLDERMVNKIDELLRRFRRGLVKNEAAAGRGMLVFCYEVWSEAYKSDVQPTPGADYKTKRYLSNAKVASKASSRSQTTIQTSRLVRFAIEVMRDIIPKYEELQSPANLTGFMNFIGDAIVGAQEDVKIAAMRLVASIIRVVKSFEKLDEDAMVYAREAMRVVRDAHSTHTEAAQAALRMASEILQKRQDTVIRDNDVAFLLRALKNDLEESVDRQSTAFGFVRAVINRRIVVPEVFEIADQVRAIMVRSHSRESRKLARDVYFAFFMTPDYLHTKRLFEKHIGFFVKNLSFEHAEGRQSVMETLHLLLTKSGDKTIDGVKMIDEIHDMVFLPLVMTLVNDDSEECRSFAEILIKDVFERANDVKRKGFLDMVLEWTKKDDNPTLRQTGFRCWSAYLDVQQQNAEQSPAFIKSARSLLKEATQDPNPENDELVYFALKAVASYVKLNNKAASNSAFTPDKGHLWSFIRESQFFPDIWVRLVAAKLVGLYLADFAANNAKSSSFNAVPLLGSGGLRLDKDQMFQITRANIRFIATPEPEPNEELISQAVKNLAFMGRCFAANHLTWVPGEASDPASENDEDKEDGVDSEDEMSDSEEQNQRGRKTAIRYLISRLAFVLRRAPTAPRAPALRPHLGAMQLLTSLCTNVETELLEDSLPPVLRALHNLTDPSITHLTSHDADFNSTFSALQDNARELLNKVQEKLGTEAYLAGMSKVKVAAKERREERRTKRRIEAVSMPEKVAAVKRKKREHAKEKRKERNHEMRGRRRGW</sequence>
<feature type="region of interest" description="Disordered" evidence="1">
    <location>
        <begin position="1633"/>
        <end position="1656"/>
    </location>
</feature>
<dbReference type="InterPro" id="IPR046523">
    <property type="entry name" value="UTP20_dom"/>
</dbReference>
<feature type="compositionally biased region" description="Basic and acidic residues" evidence="1">
    <location>
        <begin position="2603"/>
        <end position="2615"/>
    </location>
</feature>
<dbReference type="Pfam" id="PF07539">
    <property type="entry name" value="UTP20_N"/>
    <property type="match status" value="1"/>
</dbReference>
<feature type="region of interest" description="Disordered" evidence="1">
    <location>
        <begin position="861"/>
        <end position="885"/>
    </location>
</feature>
<name>A0A9P4IPZ3_9PEZI</name>
<feature type="compositionally biased region" description="Acidic residues" evidence="1">
    <location>
        <begin position="2428"/>
        <end position="2449"/>
    </location>
</feature>
<dbReference type="PANTHER" id="PTHR17695:SF11">
    <property type="entry name" value="SMALL SUBUNIT PROCESSOME COMPONENT 20 HOMOLOG"/>
    <property type="match status" value="1"/>
</dbReference>
<feature type="compositionally biased region" description="Polar residues" evidence="1">
    <location>
        <begin position="1638"/>
        <end position="1648"/>
    </location>
</feature>